<dbReference type="InterPro" id="IPR001965">
    <property type="entry name" value="Znf_PHD"/>
</dbReference>
<feature type="region of interest" description="Disordered" evidence="5">
    <location>
        <begin position="233"/>
        <end position="271"/>
    </location>
</feature>
<dbReference type="Gene3D" id="3.30.40.10">
    <property type="entry name" value="Zinc/RING finger domain, C3HC4 (zinc finger)"/>
    <property type="match status" value="3"/>
</dbReference>
<dbReference type="CDD" id="cd04710">
    <property type="entry name" value="BAH_fungalPHD"/>
    <property type="match status" value="1"/>
</dbReference>
<keyword evidence="1" id="KW-0479">Metal-binding</keyword>
<dbReference type="InterPro" id="IPR019786">
    <property type="entry name" value="Zinc_finger_PHD-type_CS"/>
</dbReference>
<evidence type="ECO:0000256" key="4">
    <source>
        <dbReference type="PROSITE-ProRule" id="PRU00146"/>
    </source>
</evidence>
<evidence type="ECO:0000256" key="1">
    <source>
        <dbReference type="ARBA" id="ARBA00022723"/>
    </source>
</evidence>
<feature type="domain" description="BAH" evidence="7">
    <location>
        <begin position="11"/>
        <end position="139"/>
    </location>
</feature>
<evidence type="ECO:0000259" key="9">
    <source>
        <dbReference type="PROSITE" id="PS51805"/>
    </source>
</evidence>
<feature type="region of interest" description="Disordered" evidence="5">
    <location>
        <begin position="585"/>
        <end position="632"/>
    </location>
</feature>
<keyword evidence="2 4" id="KW-0863">Zinc-finger</keyword>
<dbReference type="InterPro" id="IPR013083">
    <property type="entry name" value="Znf_RING/FYVE/PHD"/>
</dbReference>
<dbReference type="AlphaFoldDB" id="A0A9P5XN01"/>
<dbReference type="Pfam" id="PF00628">
    <property type="entry name" value="PHD"/>
    <property type="match status" value="1"/>
</dbReference>
<dbReference type="SMART" id="SM00401">
    <property type="entry name" value="ZnF_GATA"/>
    <property type="match status" value="1"/>
</dbReference>
<dbReference type="Proteomes" id="UP000807342">
    <property type="component" value="Unassembled WGS sequence"/>
</dbReference>
<dbReference type="OrthoDB" id="336088at2759"/>
<dbReference type="CDD" id="cd15497">
    <property type="entry name" value="PHD1_Snt2p_like"/>
    <property type="match status" value="1"/>
</dbReference>
<dbReference type="GO" id="GO:0043565">
    <property type="term" value="F:sequence-specific DNA binding"/>
    <property type="evidence" value="ECO:0007669"/>
    <property type="project" value="InterPro"/>
</dbReference>
<dbReference type="EMBL" id="MU151054">
    <property type="protein sequence ID" value="KAF9454383.1"/>
    <property type="molecule type" value="Genomic_DNA"/>
</dbReference>
<protein>
    <submittedName>
        <fullName evidence="10">Uncharacterized protein</fullName>
    </submittedName>
</protein>
<dbReference type="GO" id="GO:0003682">
    <property type="term" value="F:chromatin binding"/>
    <property type="evidence" value="ECO:0007669"/>
    <property type="project" value="InterPro"/>
</dbReference>
<evidence type="ECO:0000259" key="6">
    <source>
        <dbReference type="PROSITE" id="PS50016"/>
    </source>
</evidence>
<accession>A0A9P5XN01</accession>
<dbReference type="GO" id="GO:0004842">
    <property type="term" value="F:ubiquitin-protein transferase activity"/>
    <property type="evidence" value="ECO:0007669"/>
    <property type="project" value="TreeGrafter"/>
</dbReference>
<dbReference type="InterPro" id="IPR000679">
    <property type="entry name" value="Znf_GATA"/>
</dbReference>
<proteinExistence type="predicted"/>
<feature type="region of interest" description="Disordered" evidence="5">
    <location>
        <begin position="513"/>
        <end position="545"/>
    </location>
</feature>
<dbReference type="SMART" id="SM00249">
    <property type="entry name" value="PHD"/>
    <property type="match status" value="3"/>
</dbReference>
<dbReference type="InterPro" id="IPR034732">
    <property type="entry name" value="EPHD"/>
</dbReference>
<dbReference type="InterPro" id="IPR009057">
    <property type="entry name" value="Homeodomain-like_sf"/>
</dbReference>
<dbReference type="PROSITE" id="PS50016">
    <property type="entry name" value="ZF_PHD_2"/>
    <property type="match status" value="1"/>
</dbReference>
<dbReference type="SUPFAM" id="SSF57716">
    <property type="entry name" value="Glucocorticoid receptor-like (DNA-binding domain)"/>
    <property type="match status" value="1"/>
</dbReference>
<reference evidence="10" key="1">
    <citation type="submission" date="2020-11" db="EMBL/GenBank/DDBJ databases">
        <authorList>
            <consortium name="DOE Joint Genome Institute"/>
            <person name="Ahrendt S."/>
            <person name="Riley R."/>
            <person name="Andreopoulos W."/>
            <person name="Labutti K."/>
            <person name="Pangilinan J."/>
            <person name="Ruiz-Duenas F.J."/>
            <person name="Barrasa J.M."/>
            <person name="Sanchez-Garcia M."/>
            <person name="Camarero S."/>
            <person name="Miyauchi S."/>
            <person name="Serrano A."/>
            <person name="Linde D."/>
            <person name="Babiker R."/>
            <person name="Drula E."/>
            <person name="Ayuso-Fernandez I."/>
            <person name="Pacheco R."/>
            <person name="Padilla G."/>
            <person name="Ferreira P."/>
            <person name="Barriuso J."/>
            <person name="Kellner H."/>
            <person name="Castanera R."/>
            <person name="Alfaro M."/>
            <person name="Ramirez L."/>
            <person name="Pisabarro A.G."/>
            <person name="Kuo A."/>
            <person name="Tritt A."/>
            <person name="Lipzen A."/>
            <person name="He G."/>
            <person name="Yan M."/>
            <person name="Ng V."/>
            <person name="Cullen D."/>
            <person name="Martin F."/>
            <person name="Rosso M.-N."/>
            <person name="Henrissat B."/>
            <person name="Hibbett D."/>
            <person name="Martinez A.T."/>
            <person name="Grigoriev I.V."/>
        </authorList>
    </citation>
    <scope>NUCLEOTIDE SEQUENCE</scope>
    <source>
        <strain evidence="10">MF-IS2</strain>
    </source>
</reference>
<dbReference type="PROSITE" id="PS01359">
    <property type="entry name" value="ZF_PHD_1"/>
    <property type="match status" value="1"/>
</dbReference>
<dbReference type="PROSITE" id="PS51805">
    <property type="entry name" value="EPHD"/>
    <property type="match status" value="1"/>
</dbReference>
<dbReference type="InterPro" id="IPR043151">
    <property type="entry name" value="BAH_sf"/>
</dbReference>
<feature type="domain" description="PHD-type" evidence="6">
    <location>
        <begin position="176"/>
        <end position="228"/>
    </location>
</feature>
<organism evidence="10 11">
    <name type="scientific">Macrolepiota fuliginosa MF-IS2</name>
    <dbReference type="NCBI Taxonomy" id="1400762"/>
    <lineage>
        <taxon>Eukaryota</taxon>
        <taxon>Fungi</taxon>
        <taxon>Dikarya</taxon>
        <taxon>Basidiomycota</taxon>
        <taxon>Agaricomycotina</taxon>
        <taxon>Agaricomycetes</taxon>
        <taxon>Agaricomycetidae</taxon>
        <taxon>Agaricales</taxon>
        <taxon>Agaricineae</taxon>
        <taxon>Agaricaceae</taxon>
        <taxon>Macrolepiota</taxon>
    </lineage>
</organism>
<comment type="caution">
    <text evidence="10">The sequence shown here is derived from an EMBL/GenBank/DDBJ whole genome shotgun (WGS) entry which is preliminary data.</text>
</comment>
<evidence type="ECO:0000256" key="3">
    <source>
        <dbReference type="ARBA" id="ARBA00022833"/>
    </source>
</evidence>
<gene>
    <name evidence="10" type="ORF">P691DRAFT_717374</name>
</gene>
<dbReference type="GO" id="GO:0006355">
    <property type="term" value="P:regulation of DNA-templated transcription"/>
    <property type="evidence" value="ECO:0007669"/>
    <property type="project" value="InterPro"/>
</dbReference>
<dbReference type="Gene3D" id="2.30.30.490">
    <property type="match status" value="1"/>
</dbReference>
<evidence type="ECO:0000313" key="11">
    <source>
        <dbReference type="Proteomes" id="UP000807342"/>
    </source>
</evidence>
<dbReference type="InterPro" id="IPR011011">
    <property type="entry name" value="Znf_FYVE_PHD"/>
</dbReference>
<dbReference type="Pfam" id="PF13832">
    <property type="entry name" value="zf-HC5HC2H_2"/>
    <property type="match status" value="1"/>
</dbReference>
<evidence type="ECO:0000259" key="7">
    <source>
        <dbReference type="PROSITE" id="PS51038"/>
    </source>
</evidence>
<evidence type="ECO:0000259" key="8">
    <source>
        <dbReference type="PROSITE" id="PS51293"/>
    </source>
</evidence>
<dbReference type="GO" id="GO:0008270">
    <property type="term" value="F:zinc ion binding"/>
    <property type="evidence" value="ECO:0007669"/>
    <property type="project" value="UniProtKB-KW"/>
</dbReference>
<keyword evidence="11" id="KW-1185">Reference proteome</keyword>
<dbReference type="PANTHER" id="PTHR47672">
    <property type="entry name" value="E3 UBIQUITIN-PROTEIN LIGASE SNT2"/>
    <property type="match status" value="1"/>
</dbReference>
<dbReference type="InterPro" id="IPR017884">
    <property type="entry name" value="SANT_dom"/>
</dbReference>
<dbReference type="SUPFAM" id="SSF57903">
    <property type="entry name" value="FYVE/PHD zinc finger"/>
    <property type="match status" value="2"/>
</dbReference>
<keyword evidence="3" id="KW-0862">Zinc</keyword>
<dbReference type="SUPFAM" id="SSF46689">
    <property type="entry name" value="Homeodomain-like"/>
    <property type="match status" value="1"/>
</dbReference>
<dbReference type="Pfam" id="PF01426">
    <property type="entry name" value="BAH"/>
    <property type="match status" value="1"/>
</dbReference>
<dbReference type="InterPro" id="IPR029617">
    <property type="entry name" value="Snt2"/>
</dbReference>
<feature type="domain" description="SANT" evidence="8">
    <location>
        <begin position="439"/>
        <end position="488"/>
    </location>
</feature>
<sequence>MAHPVFLKNGDQVKVNDHVYCSPSWEARDGTPYSIARIMEFLPPEDAPKGPEGRNYLYTRVRLAWYYRPSDVSDRTVADSRLLLAAIYSEVCDINQLRGKCYVVHRDKISDLAGWKKRPDRFYFNRLFDPYIKKEFEVIQSTDVRNIPDRIREVLTSRYEYIVAEKEVVADLTDNIRLCATCNEWCPSAETVQCDRCKKYFHMGCVQPPLHAKPSRGYGWTCAPCSRKHEEEVDSHEVRYPTPSAPRKSNAPPARGRGRPRKDRAQAEREENFPVKHFNMWPFRYFGQYTVAEDTLDSEDLIFPRTATRQGPKYQANVPPAPDPYNHPPGRRYAIIGASITKITYEYLVSPDIDERGGDNTVEVLGIINSLTEAEVAEVETCKRTLTDNKELQTSVDWLTEVIRRFSDAALAARAFTAVNMKNTVRADKWTKEEAPYRDEEWTREEIIAFEDAIMHHNAELRAVRDEVVTRTMPEVVRFYGHWKSQKLGEQHKRIKESGEPPKPIRRRYRTEEEASIGQHVGLSDDESSIVAEPASRTPTCGACRTRDSPTWWKAPKGLSTSILCDNCGTNWRKYADLNLVRASREESLPSAKSRANNEKREGTPLSGPSSKRTRTSASVQSTPPPPPSTAPQIRCLACTRTGPLGKVLKCQKCEVRVHAGSCGAILLDPTKPEKWTCELCDNEQTQEASINPDCVLCPRGRNEDRKRKPYPPADTFLRICKPTEQQCWAHVLCAAFSPEITFADAARLRLVEGINTISNHRWSAKCAICNTVQGAVIRCNDCNREFHASCAWKQGHRFGFEIQPVKSSRRDTTTTVTFKGETGCMNAIVSCKDHDHSRRSIYDICETNEGGETALQVYVQAYKQAQVGQAHGLLRKARRLDSILHARSESASSTASTPPSISAPGPECNQCRTQFSPAFYTLSDPETYLCHKCHFEAAENTSSQSSMGMIVS</sequence>
<dbReference type="PANTHER" id="PTHR47672:SF1">
    <property type="entry name" value="E3 UBIQUITIN-PROTEIN LIGASE SNT2"/>
    <property type="match status" value="1"/>
</dbReference>
<dbReference type="InterPro" id="IPR019787">
    <property type="entry name" value="Znf_PHD-finger"/>
</dbReference>
<name>A0A9P5XN01_9AGAR</name>
<dbReference type="PROSITE" id="PS51293">
    <property type="entry name" value="SANT"/>
    <property type="match status" value="1"/>
</dbReference>
<evidence type="ECO:0000256" key="5">
    <source>
        <dbReference type="SAM" id="MobiDB-lite"/>
    </source>
</evidence>
<feature type="domain" description="PHD-type" evidence="9">
    <location>
        <begin position="692"/>
        <end position="824"/>
    </location>
</feature>
<dbReference type="CDD" id="cd15571">
    <property type="entry name" value="ePHD"/>
    <property type="match status" value="1"/>
</dbReference>
<feature type="region of interest" description="Disordered" evidence="5">
    <location>
        <begin position="887"/>
        <end position="907"/>
    </location>
</feature>
<dbReference type="PROSITE" id="PS51038">
    <property type="entry name" value="BAH"/>
    <property type="match status" value="1"/>
</dbReference>
<evidence type="ECO:0000256" key="2">
    <source>
        <dbReference type="ARBA" id="ARBA00022771"/>
    </source>
</evidence>
<dbReference type="GO" id="GO:0036205">
    <property type="term" value="P:histone catabolic process"/>
    <property type="evidence" value="ECO:0007669"/>
    <property type="project" value="TreeGrafter"/>
</dbReference>
<evidence type="ECO:0000313" key="10">
    <source>
        <dbReference type="EMBL" id="KAF9454383.1"/>
    </source>
</evidence>
<dbReference type="Gene3D" id="1.10.10.60">
    <property type="entry name" value="Homeodomain-like"/>
    <property type="match status" value="1"/>
</dbReference>
<dbReference type="SMART" id="SM00439">
    <property type="entry name" value="BAH"/>
    <property type="match status" value="1"/>
</dbReference>
<dbReference type="GO" id="GO:0048189">
    <property type="term" value="C:Lid2 complex"/>
    <property type="evidence" value="ECO:0007669"/>
    <property type="project" value="TreeGrafter"/>
</dbReference>
<feature type="compositionally biased region" description="Low complexity" evidence="5">
    <location>
        <begin position="890"/>
        <end position="907"/>
    </location>
</feature>
<dbReference type="InterPro" id="IPR001025">
    <property type="entry name" value="BAH_dom"/>
</dbReference>